<dbReference type="OrthoDB" id="997412at2759"/>
<dbReference type="AlphaFoldDB" id="A0A7J9IBI7"/>
<name>A0A7J9IBI7_9ROSI</name>
<feature type="domain" description="Wall-associated receptor kinase galacturonan-binding" evidence="7">
    <location>
        <begin position="37"/>
        <end position="87"/>
    </location>
</feature>
<keyword evidence="2" id="KW-0812">Transmembrane</keyword>
<evidence type="ECO:0000256" key="5">
    <source>
        <dbReference type="ARBA" id="ARBA00023136"/>
    </source>
</evidence>
<evidence type="ECO:0000256" key="2">
    <source>
        <dbReference type="ARBA" id="ARBA00022692"/>
    </source>
</evidence>
<dbReference type="GO" id="GO:0030247">
    <property type="term" value="F:polysaccharide binding"/>
    <property type="evidence" value="ECO:0007669"/>
    <property type="project" value="InterPro"/>
</dbReference>
<feature type="signal peptide" evidence="6">
    <location>
        <begin position="1"/>
        <end position="32"/>
    </location>
</feature>
<organism evidence="8 9">
    <name type="scientific">Gossypium harknessii</name>
    <dbReference type="NCBI Taxonomy" id="34285"/>
    <lineage>
        <taxon>Eukaryota</taxon>
        <taxon>Viridiplantae</taxon>
        <taxon>Streptophyta</taxon>
        <taxon>Embryophyta</taxon>
        <taxon>Tracheophyta</taxon>
        <taxon>Spermatophyta</taxon>
        <taxon>Magnoliopsida</taxon>
        <taxon>eudicotyledons</taxon>
        <taxon>Gunneridae</taxon>
        <taxon>Pentapetalae</taxon>
        <taxon>rosids</taxon>
        <taxon>malvids</taxon>
        <taxon>Malvales</taxon>
        <taxon>Malvaceae</taxon>
        <taxon>Malvoideae</taxon>
        <taxon>Gossypium</taxon>
    </lineage>
</organism>
<dbReference type="Proteomes" id="UP000593560">
    <property type="component" value="Unassembled WGS sequence"/>
</dbReference>
<evidence type="ECO:0000256" key="1">
    <source>
        <dbReference type="ARBA" id="ARBA00004167"/>
    </source>
</evidence>
<dbReference type="GO" id="GO:0016020">
    <property type="term" value="C:membrane"/>
    <property type="evidence" value="ECO:0007669"/>
    <property type="project" value="UniProtKB-SubCell"/>
</dbReference>
<keyword evidence="9" id="KW-1185">Reference proteome</keyword>
<sequence>MGMGFHLALYFILRLLFPFIFLLCTILQAAESQEAACGEVCGNITIPSPFGIRSTCYTHPWFRVTCNQTLNGEKPFININGSDLEVLGSIHLGAILFSNPVTYINFDKASVSVNLSGTPFFFSSEKNVFGLVGCKNLATISSIEADSLGDCIQPRCDHGASESGVGFFSKKKKKPNEAIEEKKLGIKNSAKCN</sequence>
<evidence type="ECO:0000256" key="4">
    <source>
        <dbReference type="ARBA" id="ARBA00022989"/>
    </source>
</evidence>
<comment type="caution">
    <text evidence="8">The sequence shown here is derived from an EMBL/GenBank/DDBJ whole genome shotgun (WGS) entry which is preliminary data.</text>
</comment>
<keyword evidence="4" id="KW-1133">Transmembrane helix</keyword>
<dbReference type="InterPro" id="IPR025287">
    <property type="entry name" value="WAK_GUB"/>
</dbReference>
<evidence type="ECO:0000256" key="6">
    <source>
        <dbReference type="SAM" id="SignalP"/>
    </source>
</evidence>
<proteinExistence type="predicted"/>
<protein>
    <recommendedName>
        <fullName evidence="7">Wall-associated receptor kinase galacturonan-binding domain-containing protein</fullName>
    </recommendedName>
</protein>
<dbReference type="Pfam" id="PF13947">
    <property type="entry name" value="GUB_WAK_bind"/>
    <property type="match status" value="1"/>
</dbReference>
<accession>A0A7J9IBI7</accession>
<dbReference type="PANTHER" id="PTHR33491">
    <property type="entry name" value="OSJNBA0016N04.9 PROTEIN"/>
    <property type="match status" value="1"/>
</dbReference>
<keyword evidence="5" id="KW-0472">Membrane</keyword>
<gene>
    <name evidence="8" type="ORF">Gohar_019449</name>
</gene>
<dbReference type="EMBL" id="JABFAD010328733">
    <property type="protein sequence ID" value="MBA0819258.1"/>
    <property type="molecule type" value="Genomic_DNA"/>
</dbReference>
<keyword evidence="3 6" id="KW-0732">Signal</keyword>
<comment type="subcellular location">
    <subcellularLocation>
        <location evidence="1">Membrane</location>
        <topology evidence="1">Single-pass membrane protein</topology>
    </subcellularLocation>
</comment>
<evidence type="ECO:0000256" key="3">
    <source>
        <dbReference type="ARBA" id="ARBA00022729"/>
    </source>
</evidence>
<evidence type="ECO:0000259" key="7">
    <source>
        <dbReference type="Pfam" id="PF13947"/>
    </source>
</evidence>
<evidence type="ECO:0000313" key="9">
    <source>
        <dbReference type="Proteomes" id="UP000593560"/>
    </source>
</evidence>
<feature type="chain" id="PRO_5029705019" description="Wall-associated receptor kinase galacturonan-binding domain-containing protein" evidence="6">
    <location>
        <begin position="33"/>
        <end position="193"/>
    </location>
</feature>
<reference evidence="8 9" key="1">
    <citation type="journal article" date="2019" name="Genome Biol. Evol.">
        <title>Insights into the evolution of the New World diploid cottons (Gossypium, subgenus Houzingenia) based on genome sequencing.</title>
        <authorList>
            <person name="Grover C.E."/>
            <person name="Arick M.A. 2nd"/>
            <person name="Thrash A."/>
            <person name="Conover J.L."/>
            <person name="Sanders W.S."/>
            <person name="Peterson D.G."/>
            <person name="Frelichowski J.E."/>
            <person name="Scheffler J.A."/>
            <person name="Scheffler B.E."/>
            <person name="Wendel J.F."/>
        </authorList>
    </citation>
    <scope>NUCLEOTIDE SEQUENCE [LARGE SCALE GENOMIC DNA]</scope>
    <source>
        <strain evidence="8">0</strain>
        <tissue evidence="8">Leaf</tissue>
    </source>
</reference>
<evidence type="ECO:0000313" key="8">
    <source>
        <dbReference type="EMBL" id="MBA0819258.1"/>
    </source>
</evidence>